<proteinExistence type="inferred from homology"/>
<dbReference type="Proteomes" id="UP000194139">
    <property type="component" value="Chromosome"/>
</dbReference>
<dbReference type="Gene3D" id="3.40.830.10">
    <property type="entry name" value="LigB-like"/>
    <property type="match status" value="1"/>
</dbReference>
<evidence type="ECO:0000256" key="1">
    <source>
        <dbReference type="ARBA" id="ARBA00001947"/>
    </source>
</evidence>
<evidence type="ECO:0000256" key="4">
    <source>
        <dbReference type="ARBA" id="ARBA00022833"/>
    </source>
</evidence>
<dbReference type="GO" id="GO:0016702">
    <property type="term" value="F:oxidoreductase activity, acting on single donors with incorporation of molecular oxygen, incorporation of two atoms of oxygen"/>
    <property type="evidence" value="ECO:0007669"/>
    <property type="project" value="UniProtKB-ARBA"/>
</dbReference>
<dbReference type="Pfam" id="PF02900">
    <property type="entry name" value="LigB"/>
    <property type="match status" value="1"/>
</dbReference>
<name>A0A1W6YXQ7_9BORD</name>
<sequence>MNTSPPAGRMPVYFLSHGGGPWPYMEGPMRRHFQLLEQSLQDIPRQLPGRPKAVLVVSGHWEAPAFTVSASPQPGMVFDYYGFPDYTYRISYPAPGSPALAERARRLLTDAGWDAQSDPDRGFDHGTFSMLKPIYPDADMPVVQLSMKADMDPAEHIAAGEALAPLRDEGVLILGSGLSYHNLRQWGPAAKAPSEAFDGWLRQVLLDSGPQARRDALLHWESAPAARQAHPREDHLIPLMVAVGAAGSDPATCVYGESFMGAIAAASYRFGHDRTPTAFDVRGQALAA</sequence>
<comment type="similarity">
    <text evidence="2">Belongs to the DODA-type extradiol aromatic ring-opening dioxygenase family.</text>
</comment>
<dbReference type="OrthoDB" id="9790889at2"/>
<keyword evidence="7" id="KW-0223">Dioxygenase</keyword>
<dbReference type="AlphaFoldDB" id="A0A1W6YXQ7"/>
<dbReference type="EMBL" id="CP021109">
    <property type="protein sequence ID" value="ARP85393.1"/>
    <property type="molecule type" value="Genomic_DNA"/>
</dbReference>
<keyword evidence="3" id="KW-0479">Metal-binding</keyword>
<evidence type="ECO:0000256" key="3">
    <source>
        <dbReference type="ARBA" id="ARBA00022723"/>
    </source>
</evidence>
<keyword evidence="5" id="KW-0560">Oxidoreductase</keyword>
<accession>A0A1W6YXQ7</accession>
<dbReference type="PIRSF" id="PIRSF006157">
    <property type="entry name" value="Doxgns_DODA"/>
    <property type="match status" value="1"/>
</dbReference>
<comment type="cofactor">
    <cofactor evidence="1">
        <name>Zn(2+)</name>
        <dbReference type="ChEBI" id="CHEBI:29105"/>
    </cofactor>
</comment>
<dbReference type="InterPro" id="IPR004183">
    <property type="entry name" value="Xdiol_dOase_suB"/>
</dbReference>
<keyword evidence="8" id="KW-1185">Reference proteome</keyword>
<dbReference type="PANTHER" id="PTHR30096:SF0">
    <property type="entry name" value="4,5-DOPA DIOXYGENASE EXTRADIOL-LIKE PROTEIN"/>
    <property type="match status" value="1"/>
</dbReference>
<keyword evidence="4" id="KW-0862">Zinc</keyword>
<feature type="domain" description="Extradiol ring-cleavage dioxygenase class III enzyme subunit B" evidence="6">
    <location>
        <begin position="12"/>
        <end position="254"/>
    </location>
</feature>
<dbReference type="CDD" id="cd07363">
    <property type="entry name" value="45_DOPA_Dioxygenase"/>
    <property type="match status" value="1"/>
</dbReference>
<evidence type="ECO:0000313" key="7">
    <source>
        <dbReference type="EMBL" id="ARP85393.1"/>
    </source>
</evidence>
<evidence type="ECO:0000256" key="2">
    <source>
        <dbReference type="ARBA" id="ARBA00007581"/>
    </source>
</evidence>
<dbReference type="GO" id="GO:0008270">
    <property type="term" value="F:zinc ion binding"/>
    <property type="evidence" value="ECO:0007669"/>
    <property type="project" value="InterPro"/>
</dbReference>
<protein>
    <submittedName>
        <fullName evidence="7">Dioxygenase</fullName>
    </submittedName>
</protein>
<gene>
    <name evidence="7" type="ORF">CAL13_03535</name>
</gene>
<evidence type="ECO:0000256" key="5">
    <source>
        <dbReference type="ARBA" id="ARBA00023002"/>
    </source>
</evidence>
<dbReference type="GO" id="GO:0008198">
    <property type="term" value="F:ferrous iron binding"/>
    <property type="evidence" value="ECO:0007669"/>
    <property type="project" value="InterPro"/>
</dbReference>
<dbReference type="InterPro" id="IPR014436">
    <property type="entry name" value="Extradiol_dOase_DODA"/>
</dbReference>
<organism evidence="7 8">
    <name type="scientific">Bordetella genomosp. 9</name>
    <dbReference type="NCBI Taxonomy" id="1416803"/>
    <lineage>
        <taxon>Bacteria</taxon>
        <taxon>Pseudomonadati</taxon>
        <taxon>Pseudomonadota</taxon>
        <taxon>Betaproteobacteria</taxon>
        <taxon>Burkholderiales</taxon>
        <taxon>Alcaligenaceae</taxon>
        <taxon>Bordetella</taxon>
    </lineage>
</organism>
<dbReference type="RefSeq" id="WP_086056154.1">
    <property type="nucleotide sequence ID" value="NZ_CP021109.1"/>
</dbReference>
<evidence type="ECO:0000313" key="8">
    <source>
        <dbReference type="Proteomes" id="UP000194139"/>
    </source>
</evidence>
<evidence type="ECO:0000259" key="6">
    <source>
        <dbReference type="Pfam" id="PF02900"/>
    </source>
</evidence>
<reference evidence="7 8" key="1">
    <citation type="submission" date="2017-05" db="EMBL/GenBank/DDBJ databases">
        <title>Complete and WGS of Bordetella genogroups.</title>
        <authorList>
            <person name="Spilker T."/>
            <person name="LiPuma J."/>
        </authorList>
    </citation>
    <scope>NUCLEOTIDE SEQUENCE [LARGE SCALE GENOMIC DNA]</scope>
    <source>
        <strain evidence="7 8">AU17164</strain>
    </source>
</reference>
<dbReference type="PANTHER" id="PTHR30096">
    <property type="entry name" value="4,5-DOPA DIOXYGENASE EXTRADIOL-LIKE PROTEIN"/>
    <property type="match status" value="1"/>
</dbReference>
<dbReference type="SUPFAM" id="SSF53213">
    <property type="entry name" value="LigB-like"/>
    <property type="match status" value="1"/>
</dbReference>